<dbReference type="InterPro" id="IPR010994">
    <property type="entry name" value="RuvA_2-like"/>
</dbReference>
<dbReference type="Gene3D" id="1.10.150.20">
    <property type="entry name" value="5' to 3' exonuclease, C-terminal subdomain"/>
    <property type="match status" value="2"/>
</dbReference>
<dbReference type="EMBL" id="LR797079">
    <property type="protein sequence ID" value="CAB4185634.1"/>
    <property type="molecule type" value="Genomic_DNA"/>
</dbReference>
<accession>A0A6J5R1V3</accession>
<organism evidence="2">
    <name type="scientific">uncultured Caudovirales phage</name>
    <dbReference type="NCBI Taxonomy" id="2100421"/>
    <lineage>
        <taxon>Viruses</taxon>
        <taxon>Duplodnaviria</taxon>
        <taxon>Heunggongvirae</taxon>
        <taxon>Uroviricota</taxon>
        <taxon>Caudoviricetes</taxon>
        <taxon>Peduoviridae</taxon>
        <taxon>Maltschvirus</taxon>
        <taxon>Maltschvirus maltsch</taxon>
    </lineage>
</organism>
<dbReference type="EMBL" id="LR797194">
    <property type="protein sequence ID" value="CAB4193188.1"/>
    <property type="molecule type" value="Genomic_DNA"/>
</dbReference>
<sequence length="251" mass="27374">MQKIEIPTECPCCSYKLETVNEQLFCRNLSCEAQLGKKLEHFTKTLSIKGFGPKTIEKLGLADITELFYLDRDLVIEALGSEKVADKLLDEIERAKGADLATVIAAFSIPLVGGTASKKIASVVGSIEEITQETCKLAGLGDKVTSNLLNWINTDYPEIKEFLPFSFKSSTVKSSNTTGASICITGKLSSYKTKAEAASILQTAGFLVVESVTKTLKYLVDEDNKGSSKRKKAEEYGVTIVTNLKDFVSNF</sequence>
<dbReference type="EMBL" id="LR797435">
    <property type="protein sequence ID" value="CAB4216190.1"/>
    <property type="molecule type" value="Genomic_DNA"/>
</dbReference>
<dbReference type="EMBL" id="LR796912">
    <property type="protein sequence ID" value="CAB4174382.1"/>
    <property type="molecule type" value="Genomic_DNA"/>
</dbReference>
<name>A0A6J5R1V3_9CAUD</name>
<dbReference type="EMBL" id="LR798422">
    <property type="protein sequence ID" value="CAB5230816.1"/>
    <property type="molecule type" value="Genomic_DNA"/>
</dbReference>
<evidence type="ECO:0000313" key="1">
    <source>
        <dbReference type="EMBL" id="CAB4174382.1"/>
    </source>
</evidence>
<dbReference type="InterPro" id="IPR036420">
    <property type="entry name" value="BRCT_dom_sf"/>
</dbReference>
<evidence type="ECO:0000313" key="3">
    <source>
        <dbReference type="EMBL" id="CAB4193188.1"/>
    </source>
</evidence>
<evidence type="ECO:0000313" key="4">
    <source>
        <dbReference type="EMBL" id="CAB4216190.1"/>
    </source>
</evidence>
<reference evidence="2" key="1">
    <citation type="submission" date="2020-05" db="EMBL/GenBank/DDBJ databases">
        <authorList>
            <person name="Chiriac C."/>
            <person name="Salcher M."/>
            <person name="Ghai R."/>
            <person name="Kavagutti S V."/>
        </authorList>
    </citation>
    <scope>NUCLEOTIDE SEQUENCE</scope>
</reference>
<gene>
    <name evidence="2" type="ORF">UFOVP1123_112</name>
    <name evidence="3" type="ORF">UFOVP1239_38</name>
    <name evidence="4" type="ORF">UFOVP1484_116</name>
    <name evidence="5" type="ORF">UFOVP1577_122</name>
    <name evidence="1" type="ORF">UFOVP961_42</name>
</gene>
<dbReference type="SUPFAM" id="SSF47781">
    <property type="entry name" value="RuvA domain 2-like"/>
    <property type="match status" value="1"/>
</dbReference>
<dbReference type="Gene3D" id="3.40.50.10190">
    <property type="entry name" value="BRCT domain"/>
    <property type="match status" value="1"/>
</dbReference>
<evidence type="ECO:0000313" key="5">
    <source>
        <dbReference type="EMBL" id="CAB5230816.1"/>
    </source>
</evidence>
<protein>
    <submittedName>
        <fullName evidence="2">BRCT domain</fullName>
    </submittedName>
</protein>
<evidence type="ECO:0000313" key="2">
    <source>
        <dbReference type="EMBL" id="CAB4185634.1"/>
    </source>
</evidence>
<dbReference type="SUPFAM" id="SSF52113">
    <property type="entry name" value="BRCT domain"/>
    <property type="match status" value="1"/>
</dbReference>
<proteinExistence type="predicted"/>